<sequence length="654" mass="72019">MGETPLVNEQPVIKIQGFCKSYKKQAAVKGVDLSVERGEIYGLIGPDGSGKSSLMKAIAGVLSFEQGELEVFGIKVDSESSAERIKGRLGFMPQGLGLNLYGDLSVEENIDFFAQLRQVTPAQLAERKQKLLKITRLDKFRDRLMKNLSGGMKQKLGLVCTLIHGPELVVLDEPTTGVDPVSRGDFWAILAELLREQGVTTLVSTAYMDEAARFHRLSLMYDGRILAAGEPEFICRQAQGSLVELSAEPQIQALDQLKNHYAQVEAIGSRLRVFVDDKSPDEASKAISDLLVGVEVKAIRASEAELEDAFIALLRRRRLADQKTNNHAVPRLDTPLPEGQGIAIEARQLTRDFGQFRAVDRIDFTVRQGEIFGLLGANGAGKTTAIKMLTGIVPPTAGEGQVAGADMRYAGQTIKERIGYMSQAFSLYLDLTVLENIHLYARIYGVNRSIIKQRIAWVIDIAGLADVTGQMTGSLPMGIRQRLALGCALVHQPGMLFLDEPTSGVDPVGRRRFWDILVRLARVEQVAILVTTHYMSEAEHCDHLALMYAGRIIADDSPTNMIRALQQEAGQLLKIATDRPLEALALLKQADFKGAALFGKHIHLLALDIETVKKQIDALLDKQAIRLIDLTVHAPTLEDVFVYRVLALENKELL</sequence>
<organism evidence="4 5">
    <name type="scientific">Methylobacter tundripaludum</name>
    <dbReference type="NCBI Taxonomy" id="173365"/>
    <lineage>
        <taxon>Bacteria</taxon>
        <taxon>Pseudomonadati</taxon>
        <taxon>Pseudomonadota</taxon>
        <taxon>Gammaproteobacteria</taxon>
        <taxon>Methylococcales</taxon>
        <taxon>Methylococcaceae</taxon>
        <taxon>Methylobacter</taxon>
    </lineage>
</organism>
<evidence type="ECO:0000313" key="5">
    <source>
        <dbReference type="Proteomes" id="UP000240010"/>
    </source>
</evidence>
<dbReference type="RefSeq" id="WP_104428956.1">
    <property type="nucleotide sequence ID" value="NZ_PTIZ01000005.1"/>
</dbReference>
<name>A0A2S6HEB6_9GAMM</name>
<evidence type="ECO:0000256" key="2">
    <source>
        <dbReference type="ARBA" id="ARBA00022840"/>
    </source>
</evidence>
<dbReference type="InterPro" id="IPR027417">
    <property type="entry name" value="P-loop_NTPase"/>
</dbReference>
<evidence type="ECO:0000259" key="3">
    <source>
        <dbReference type="PROSITE" id="PS50893"/>
    </source>
</evidence>
<protein>
    <submittedName>
        <fullName evidence="4">ABC-2 type transport system ATP-binding protein</fullName>
    </submittedName>
</protein>
<dbReference type="Gene3D" id="3.40.50.300">
    <property type="entry name" value="P-loop containing nucleotide triphosphate hydrolases"/>
    <property type="match status" value="2"/>
</dbReference>
<keyword evidence="2 4" id="KW-0067">ATP-binding</keyword>
<dbReference type="SUPFAM" id="SSF52540">
    <property type="entry name" value="P-loop containing nucleoside triphosphate hydrolases"/>
    <property type="match status" value="2"/>
</dbReference>
<gene>
    <name evidence="4" type="ORF">B0F87_105213</name>
</gene>
<dbReference type="InterPro" id="IPR017871">
    <property type="entry name" value="ABC_transporter-like_CS"/>
</dbReference>
<dbReference type="PANTHER" id="PTHR43038:SF3">
    <property type="entry name" value="ABC TRANSPORTER G FAMILY MEMBER 20 ISOFORM X1"/>
    <property type="match status" value="1"/>
</dbReference>
<dbReference type="AlphaFoldDB" id="A0A2S6HEB6"/>
<dbReference type="GO" id="GO:0005524">
    <property type="term" value="F:ATP binding"/>
    <property type="evidence" value="ECO:0007669"/>
    <property type="project" value="UniProtKB-KW"/>
</dbReference>
<accession>A0A2S6HEB6</accession>
<dbReference type="Pfam" id="PF00005">
    <property type="entry name" value="ABC_tran"/>
    <property type="match status" value="2"/>
</dbReference>
<dbReference type="InterPro" id="IPR003593">
    <property type="entry name" value="AAA+_ATPase"/>
</dbReference>
<dbReference type="PROSITE" id="PS50893">
    <property type="entry name" value="ABC_TRANSPORTER_2"/>
    <property type="match status" value="2"/>
</dbReference>
<evidence type="ECO:0000256" key="1">
    <source>
        <dbReference type="ARBA" id="ARBA00022741"/>
    </source>
</evidence>
<dbReference type="PROSITE" id="PS00211">
    <property type="entry name" value="ABC_TRANSPORTER_1"/>
    <property type="match status" value="1"/>
</dbReference>
<dbReference type="GO" id="GO:0016887">
    <property type="term" value="F:ATP hydrolysis activity"/>
    <property type="evidence" value="ECO:0007669"/>
    <property type="project" value="InterPro"/>
</dbReference>
<evidence type="ECO:0000313" key="4">
    <source>
        <dbReference type="EMBL" id="PPK75741.1"/>
    </source>
</evidence>
<comment type="caution">
    <text evidence="4">The sequence shown here is derived from an EMBL/GenBank/DDBJ whole genome shotgun (WGS) entry which is preliminary data.</text>
</comment>
<dbReference type="SMART" id="SM00382">
    <property type="entry name" value="AAA"/>
    <property type="match status" value="2"/>
</dbReference>
<feature type="domain" description="ABC transporter" evidence="3">
    <location>
        <begin position="13"/>
        <end position="247"/>
    </location>
</feature>
<keyword evidence="1" id="KW-0547">Nucleotide-binding</keyword>
<dbReference type="Proteomes" id="UP000240010">
    <property type="component" value="Unassembled WGS sequence"/>
</dbReference>
<dbReference type="InterPro" id="IPR003439">
    <property type="entry name" value="ABC_transporter-like_ATP-bd"/>
</dbReference>
<reference evidence="4 5" key="1">
    <citation type="submission" date="2018-02" db="EMBL/GenBank/DDBJ databases">
        <title>Subsurface microbial communities from deep shales in Ohio and West Virginia, USA.</title>
        <authorList>
            <person name="Wrighton K."/>
        </authorList>
    </citation>
    <scope>NUCLEOTIDE SEQUENCE [LARGE SCALE GENOMIC DNA]</scope>
    <source>
        <strain evidence="4 5">OWC-DMM</strain>
    </source>
</reference>
<dbReference type="EMBL" id="PTIZ01000005">
    <property type="protein sequence ID" value="PPK75741.1"/>
    <property type="molecule type" value="Genomic_DNA"/>
</dbReference>
<feature type="domain" description="ABC transporter" evidence="3">
    <location>
        <begin position="344"/>
        <end position="574"/>
    </location>
</feature>
<proteinExistence type="predicted"/>
<dbReference type="CDD" id="cd03230">
    <property type="entry name" value="ABC_DR_subfamily_A"/>
    <property type="match status" value="1"/>
</dbReference>
<dbReference type="PANTHER" id="PTHR43038">
    <property type="entry name" value="ATP-BINDING CASSETTE, SUB-FAMILY H, MEMBER 1"/>
    <property type="match status" value="1"/>
</dbReference>